<dbReference type="SUPFAM" id="SSF52374">
    <property type="entry name" value="Nucleotidylyl transferase"/>
    <property type="match status" value="1"/>
</dbReference>
<dbReference type="GeneID" id="22574686"/>
<dbReference type="PANTHER" id="PTHR31285">
    <property type="entry name" value="NICOTINAMIDE MONONUCLEOTIDE ADENYLYLTRANSFERASE"/>
    <property type="match status" value="1"/>
</dbReference>
<keyword evidence="3" id="KW-1185">Reference proteome</keyword>
<dbReference type="AlphaFoldDB" id="A0A088RPD5"/>
<accession>A0A088RPD5</accession>
<gene>
    <name evidence="2" type="ORF">LPMP_204740</name>
</gene>
<evidence type="ECO:0000313" key="2">
    <source>
        <dbReference type="EMBL" id="AIN97967.1"/>
    </source>
</evidence>
<dbReference type="GO" id="GO:0000309">
    <property type="term" value="F:nicotinamide-nucleotide adenylyltransferase activity"/>
    <property type="evidence" value="ECO:0007669"/>
    <property type="project" value="TreeGrafter"/>
</dbReference>
<dbReference type="Proteomes" id="UP000063063">
    <property type="component" value="Chromosome 20"/>
</dbReference>
<dbReference type="GO" id="GO:0016887">
    <property type="term" value="F:ATP hydrolysis activity"/>
    <property type="evidence" value="ECO:0007669"/>
    <property type="project" value="TreeGrafter"/>
</dbReference>
<proteinExistence type="predicted"/>
<dbReference type="Pfam" id="PF01467">
    <property type="entry name" value="CTP_transf_like"/>
    <property type="match status" value="1"/>
</dbReference>
<organism evidence="2 3">
    <name type="scientific">Leishmania panamensis</name>
    <dbReference type="NCBI Taxonomy" id="5679"/>
    <lineage>
        <taxon>Eukaryota</taxon>
        <taxon>Discoba</taxon>
        <taxon>Euglenozoa</taxon>
        <taxon>Kinetoplastea</taxon>
        <taxon>Metakinetoplastina</taxon>
        <taxon>Trypanosomatida</taxon>
        <taxon>Trypanosomatidae</taxon>
        <taxon>Leishmaniinae</taxon>
        <taxon>Leishmania</taxon>
        <taxon>Leishmania guyanensis species complex</taxon>
    </lineage>
</organism>
<dbReference type="VEuPathDB" id="TriTrypDB:LPAL13_200054100"/>
<protein>
    <submittedName>
        <fullName evidence="2">Cytidyltransferase putative</fullName>
    </submittedName>
</protein>
<dbReference type="InterPro" id="IPR014729">
    <property type="entry name" value="Rossmann-like_a/b/a_fold"/>
</dbReference>
<dbReference type="OrthoDB" id="5591297at2759"/>
<dbReference type="VEuPathDB" id="TriTrypDB:LPMP_204740"/>
<dbReference type="PANTHER" id="PTHR31285:SF0">
    <property type="entry name" value="NICOTINAMIDE MONONUCLEOTIDE ADENYLYLTRANSFERASE"/>
    <property type="match status" value="1"/>
</dbReference>
<dbReference type="InterPro" id="IPR004821">
    <property type="entry name" value="Cyt_trans-like"/>
</dbReference>
<evidence type="ECO:0000313" key="3">
    <source>
        <dbReference type="Proteomes" id="UP000063063"/>
    </source>
</evidence>
<sequence length="557" mass="60510">MSIDLLVEAIHASPIRLSLCICGAGAGVIRRLTRVPECSRTLIEANVLYHRCSTQAALDGLPRHIVSADAARRLAQHAFHKSRDIAFAEAREQLQQLPQLTSTLPRPPQDLLFGVGATSAIKTSRSRHSRDEAHVCIWGGAVNLLEDVSDQSGGSPAMLGEVRHYYMEMPDWLSRAEQDEQVELMVLHAIARIAESCIPADTEVVSKGTHTDGQRSYPRAVFQALLPSAGENTAACGEGVSVSRSSPGLPIVTGSVRLCSMPSESAPESVCLNPSGEVRLALQNVLSAGTSATAPDGSVQDVCALWNIHGELRCSGIPPYPEDARNVAAAVIDHQQESGYDRSAVPAGSRKVIRLLYPGSFNPLHYGHTELVLAATRVLLQQEQQNVEQMALPALIEVTYEIAVKAVDKGVIEVDDLVQRVRQFLHRGERVAVTTATLFVAKARLFPGHGFLIGIDTAVRVLDPKHYSRNEDAAEAEAAMVEALTRDIASRGCYFVVGGRKMSDAMGWQELSLLRIPESVRHLFVGIPATEFRVDVSSTELRAQRNRRGAERRTLGN</sequence>
<reference evidence="2 3" key="1">
    <citation type="journal article" date="2015" name="Sci. Rep.">
        <title>The genome of Leishmania panamensis: insights into genomics of the L. (Viannia) subgenus.</title>
        <authorList>
            <person name="Llanes A."/>
            <person name="Restrepo C.M."/>
            <person name="Vecchio G.D."/>
            <person name="Anguizola F.J."/>
            <person name="Lleonart R."/>
        </authorList>
    </citation>
    <scope>NUCLEOTIDE SEQUENCE [LARGE SCALE GENOMIC DNA]</scope>
    <source>
        <strain evidence="2 3">MHOM/PA/94/PSC-1</strain>
    </source>
</reference>
<dbReference type="Gene3D" id="3.40.50.620">
    <property type="entry name" value="HUPs"/>
    <property type="match status" value="1"/>
</dbReference>
<dbReference type="RefSeq" id="XP_010698674.1">
    <property type="nucleotide sequence ID" value="XM_010700372.1"/>
</dbReference>
<name>A0A088RPD5_LEIPA</name>
<dbReference type="GO" id="GO:0005737">
    <property type="term" value="C:cytoplasm"/>
    <property type="evidence" value="ECO:0007669"/>
    <property type="project" value="TreeGrafter"/>
</dbReference>
<evidence type="ECO:0000259" key="1">
    <source>
        <dbReference type="Pfam" id="PF01467"/>
    </source>
</evidence>
<dbReference type="KEGG" id="lpan:LPMP_204740"/>
<dbReference type="GO" id="GO:0005634">
    <property type="term" value="C:nucleus"/>
    <property type="evidence" value="ECO:0007669"/>
    <property type="project" value="TreeGrafter"/>
</dbReference>
<feature type="domain" description="Cytidyltransferase-like" evidence="1">
    <location>
        <begin position="356"/>
        <end position="543"/>
    </location>
</feature>
<dbReference type="EMBL" id="CP009389">
    <property type="protein sequence ID" value="AIN97967.1"/>
    <property type="molecule type" value="Genomic_DNA"/>
</dbReference>
<dbReference type="eggNOG" id="ENOG502QTA1">
    <property type="taxonomic scope" value="Eukaryota"/>
</dbReference>